<gene>
    <name evidence="2" type="ORF">H6A12_02865</name>
</gene>
<reference evidence="2" key="1">
    <citation type="submission" date="2020-08" db="EMBL/GenBank/DDBJ databases">
        <authorList>
            <person name="Cejkova D."/>
            <person name="Kubasova T."/>
            <person name="Jahodarova E."/>
            <person name="Rychlik I."/>
        </authorList>
    </citation>
    <scope>NUCLEOTIDE SEQUENCE</scope>
    <source>
        <strain evidence="2">An559</strain>
    </source>
</reference>
<keyword evidence="3" id="KW-1185">Reference proteome</keyword>
<feature type="transmembrane region" description="Helical" evidence="1">
    <location>
        <begin position="6"/>
        <end position="26"/>
    </location>
</feature>
<evidence type="ECO:0000313" key="3">
    <source>
        <dbReference type="Proteomes" id="UP000774750"/>
    </source>
</evidence>
<dbReference type="EMBL" id="JACJKY010000003">
    <property type="protein sequence ID" value="MBM6920103.1"/>
    <property type="molecule type" value="Genomic_DNA"/>
</dbReference>
<keyword evidence="1" id="KW-0812">Transmembrane</keyword>
<reference evidence="2" key="2">
    <citation type="journal article" date="2021" name="Sci. Rep.">
        <title>The distribution of antibiotic resistance genes in chicken gut microbiota commensals.</title>
        <authorList>
            <person name="Juricova H."/>
            <person name="Matiasovicova J."/>
            <person name="Kubasova T."/>
            <person name="Cejkova D."/>
            <person name="Rychlik I."/>
        </authorList>
    </citation>
    <scope>NUCLEOTIDE SEQUENCE</scope>
    <source>
        <strain evidence="2">An559</strain>
    </source>
</reference>
<comment type="caution">
    <text evidence="2">The sequence shown here is derived from an EMBL/GenBank/DDBJ whole genome shotgun (WGS) entry which is preliminary data.</text>
</comment>
<evidence type="ECO:0000313" key="2">
    <source>
        <dbReference type="EMBL" id="MBM6920103.1"/>
    </source>
</evidence>
<dbReference type="AlphaFoldDB" id="A0A938X5B6"/>
<keyword evidence="1" id="KW-0472">Membrane</keyword>
<protein>
    <submittedName>
        <fullName evidence="2">DUF3789 domain-containing protein</fullName>
    </submittedName>
</protein>
<organism evidence="2 3">
    <name type="scientific">Merdimmobilis hominis</name>
    <dbReference type="NCBI Taxonomy" id="2897707"/>
    <lineage>
        <taxon>Bacteria</taxon>
        <taxon>Bacillati</taxon>
        <taxon>Bacillota</taxon>
        <taxon>Clostridia</taxon>
        <taxon>Eubacteriales</taxon>
        <taxon>Oscillospiraceae</taxon>
        <taxon>Merdimmobilis</taxon>
    </lineage>
</organism>
<accession>A0A938X5B6</accession>
<name>A0A938X5B6_9FIRM</name>
<keyword evidence="1" id="KW-1133">Transmembrane helix</keyword>
<dbReference type="RefSeq" id="WP_075877504.1">
    <property type="nucleotide sequence ID" value="NZ_JACJKY010000003.1"/>
</dbReference>
<dbReference type="Proteomes" id="UP000774750">
    <property type="component" value="Unassembled WGS sequence"/>
</dbReference>
<sequence>MEGLFFAIGFLLGGVVGVLIMCLLQINRIGKKEDSEE</sequence>
<evidence type="ECO:0000256" key="1">
    <source>
        <dbReference type="SAM" id="Phobius"/>
    </source>
</evidence>
<proteinExistence type="predicted"/>